<proteinExistence type="predicted"/>
<dbReference type="RefSeq" id="WP_191201909.1">
    <property type="nucleotide sequence ID" value="NZ_JACXZA010000001.1"/>
</dbReference>
<keyword evidence="2" id="KW-1185">Reference proteome</keyword>
<dbReference type="EMBL" id="JACXZA010000001">
    <property type="protein sequence ID" value="MBD3917629.1"/>
    <property type="molecule type" value="Genomic_DNA"/>
</dbReference>
<accession>A0ABR8MTZ1</accession>
<sequence>MNKAPTSGKIASVEGYGKQQMIASNRFSAQHKDVLAAVLTDGESYTIDAALRRIQQFEKRSVK</sequence>
<organism evidence="1 2">
    <name type="scientific">Paenibacillus terricola</name>
    <dbReference type="NCBI Taxonomy" id="2763503"/>
    <lineage>
        <taxon>Bacteria</taxon>
        <taxon>Bacillati</taxon>
        <taxon>Bacillota</taxon>
        <taxon>Bacilli</taxon>
        <taxon>Bacillales</taxon>
        <taxon>Paenibacillaceae</taxon>
        <taxon>Paenibacillus</taxon>
    </lineage>
</organism>
<evidence type="ECO:0000313" key="1">
    <source>
        <dbReference type="EMBL" id="MBD3917629.1"/>
    </source>
</evidence>
<gene>
    <name evidence="1" type="ORF">H8B09_02605</name>
</gene>
<comment type="caution">
    <text evidence="1">The sequence shown here is derived from an EMBL/GenBank/DDBJ whole genome shotgun (WGS) entry which is preliminary data.</text>
</comment>
<reference evidence="1 2" key="1">
    <citation type="submission" date="2020-09" db="EMBL/GenBank/DDBJ databases">
        <title>Paenibacillus sp. strain PR3 16S rRNA gene Genome sequencing and assembly.</title>
        <authorList>
            <person name="Kim J."/>
        </authorList>
    </citation>
    <scope>NUCLEOTIDE SEQUENCE [LARGE SCALE GENOMIC DNA]</scope>
    <source>
        <strain evidence="1 2">PR3</strain>
    </source>
</reference>
<protein>
    <submittedName>
        <fullName evidence="1">Uncharacterized protein</fullName>
    </submittedName>
</protein>
<evidence type="ECO:0000313" key="2">
    <source>
        <dbReference type="Proteomes" id="UP000609346"/>
    </source>
</evidence>
<dbReference type="Proteomes" id="UP000609346">
    <property type="component" value="Unassembled WGS sequence"/>
</dbReference>
<name>A0ABR8MTZ1_9BACL</name>